<name>A0A163E4J6_9BACL</name>
<comment type="catalytic activity">
    <reaction evidence="8">
        <text>L-seryl-tRNA(Sec) + selenophosphate + H(+) = L-selenocysteinyl-tRNA(Sec) + phosphate</text>
        <dbReference type="Rhea" id="RHEA:22728"/>
        <dbReference type="Rhea" id="RHEA-COMP:9742"/>
        <dbReference type="Rhea" id="RHEA-COMP:9743"/>
        <dbReference type="ChEBI" id="CHEBI:15378"/>
        <dbReference type="ChEBI" id="CHEBI:16144"/>
        <dbReference type="ChEBI" id="CHEBI:43474"/>
        <dbReference type="ChEBI" id="CHEBI:78533"/>
        <dbReference type="ChEBI" id="CHEBI:78573"/>
        <dbReference type="EC" id="2.9.1.1"/>
    </reaction>
</comment>
<dbReference type="NCBIfam" id="TIGR00474">
    <property type="entry name" value="selA"/>
    <property type="match status" value="1"/>
</dbReference>
<dbReference type="AlphaFoldDB" id="A0A163E4J6"/>
<gene>
    <name evidence="8" type="primary">selA</name>
    <name evidence="10" type="ORF">AWU65_26245</name>
</gene>
<dbReference type="GeneID" id="97554899"/>
<sequence length="463" mass="51743">MIFRSIPSVASQLNHPIIKNIVENHAVSSDYITILIKKYLEEVRSEIVSGQLTSISEDQLLNDLVDFIRKRLKPNMVPVINATGVVLHTNLGRSVLPNAVNQHLTKIAGRYSNLEYNLETGKRGSRHDIVEQLITTLTGAEAALVVNNNASAVFLILKAIASEKEVIVSRGEIVEIGGSFRISDIMKESGAILNEVGTTNRTYTHDYERAINENTAMLLKVHKSNFVMNGYTHSVLTEDLVMLGQKHHIPVYEDLGSGVLYDLKKHKIGNEPFIKEIVNKKVDLISFSGDKLLGGPQAGIIIGRRDLINTLKKNPLIRALRPDKLTLAALESTLLLYLDEKKLVEELPTLRDILLTPQEIKKKAEELCDLLLDDYKPYAKIIPDYSEIGGGSMPDVKLPSFVVAVHSDRFDVQWLERELRKHDPPIIARIHKNALLLDARTIQADEIVIVAQGLNEIFGTRMI</sequence>
<dbReference type="GO" id="GO:0001717">
    <property type="term" value="P:conversion of seryl-tRNAsec to selenocys-tRNAsec"/>
    <property type="evidence" value="ECO:0007669"/>
    <property type="project" value="UniProtKB-UniRule"/>
</dbReference>
<evidence type="ECO:0000256" key="1">
    <source>
        <dbReference type="ARBA" id="ARBA00001933"/>
    </source>
</evidence>
<evidence type="ECO:0000313" key="10">
    <source>
        <dbReference type="EMBL" id="KZS43603.1"/>
    </source>
</evidence>
<dbReference type="InterPro" id="IPR015421">
    <property type="entry name" value="PyrdxlP-dep_Trfase_major"/>
</dbReference>
<comment type="function">
    <text evidence="8">Converts seryl-tRNA(Sec) to selenocysteinyl-tRNA(Sec) required for selenoprotein biosynthesis.</text>
</comment>
<dbReference type="Pfam" id="PF03841">
    <property type="entry name" value="SelA"/>
    <property type="match status" value="1"/>
</dbReference>
<dbReference type="PANTHER" id="PTHR32328:SF0">
    <property type="entry name" value="L-SERYL-TRNA(SEC) SELENIUM TRANSFERASE"/>
    <property type="match status" value="1"/>
</dbReference>
<evidence type="ECO:0000313" key="11">
    <source>
        <dbReference type="Proteomes" id="UP000076796"/>
    </source>
</evidence>
<dbReference type="PANTHER" id="PTHR32328">
    <property type="entry name" value="L-SERYL-TRNA(SEC) SELENIUM TRANSFERASE"/>
    <property type="match status" value="1"/>
</dbReference>
<comment type="caution">
    <text evidence="10">The sequence shown here is derived from an EMBL/GenBank/DDBJ whole genome shotgun (WGS) entry which is preliminary data.</text>
</comment>
<accession>A0A163E4J6</accession>
<dbReference type="Gene3D" id="3.40.640.10">
    <property type="entry name" value="Type I PLP-dependent aspartate aminotransferase-like (Major domain)"/>
    <property type="match status" value="1"/>
</dbReference>
<evidence type="ECO:0000256" key="4">
    <source>
        <dbReference type="ARBA" id="ARBA00022898"/>
    </source>
</evidence>
<proteinExistence type="inferred from homology"/>
<dbReference type="HAMAP" id="MF_00423">
    <property type="entry name" value="SelA"/>
    <property type="match status" value="1"/>
</dbReference>
<evidence type="ECO:0000256" key="9">
    <source>
        <dbReference type="PIRSR" id="PIRSR618319-50"/>
    </source>
</evidence>
<dbReference type="Proteomes" id="UP000076796">
    <property type="component" value="Unassembled WGS sequence"/>
</dbReference>
<dbReference type="EMBL" id="LWMH01000002">
    <property type="protein sequence ID" value="KZS43603.1"/>
    <property type="molecule type" value="Genomic_DNA"/>
</dbReference>
<dbReference type="InterPro" id="IPR015424">
    <property type="entry name" value="PyrdxlP-dep_Trfase"/>
</dbReference>
<evidence type="ECO:0000256" key="7">
    <source>
        <dbReference type="ARBA" id="ARBA00044507"/>
    </source>
</evidence>
<comment type="cofactor">
    <cofactor evidence="1 8 9">
        <name>pyridoxal 5'-phosphate</name>
        <dbReference type="ChEBI" id="CHEBI:597326"/>
    </cofactor>
</comment>
<dbReference type="Gene3D" id="3.90.1150.180">
    <property type="match status" value="1"/>
</dbReference>
<dbReference type="EC" id="2.9.1.1" evidence="8"/>
<evidence type="ECO:0000256" key="8">
    <source>
        <dbReference type="HAMAP-Rule" id="MF_00423"/>
    </source>
</evidence>
<dbReference type="STRING" id="59843.A3958_24975"/>
<feature type="modified residue" description="N6-(pyridoxal phosphate)lysine" evidence="8 9">
    <location>
        <position position="291"/>
    </location>
</feature>
<evidence type="ECO:0000256" key="6">
    <source>
        <dbReference type="ARBA" id="ARBA00023266"/>
    </source>
</evidence>
<evidence type="ECO:0000256" key="5">
    <source>
        <dbReference type="ARBA" id="ARBA00022917"/>
    </source>
</evidence>
<keyword evidence="4 8" id="KW-0663">Pyridoxal phosphate</keyword>
<dbReference type="InterPro" id="IPR004534">
    <property type="entry name" value="SelA_trans"/>
</dbReference>
<keyword evidence="6 8" id="KW-0711">Selenium</keyword>
<comment type="similarity">
    <text evidence="7 8">Belongs to the SelA family.</text>
</comment>
<organism evidence="10 11">
    <name type="scientific">Paenibacillus glucanolyticus</name>
    <dbReference type="NCBI Taxonomy" id="59843"/>
    <lineage>
        <taxon>Bacteria</taxon>
        <taxon>Bacillati</taxon>
        <taxon>Bacillota</taxon>
        <taxon>Bacilli</taxon>
        <taxon>Bacillales</taxon>
        <taxon>Paenibacillaceae</taxon>
        <taxon>Paenibacillus</taxon>
    </lineage>
</organism>
<keyword evidence="3 8" id="KW-0808">Transferase</keyword>
<dbReference type="GO" id="GO:0005737">
    <property type="term" value="C:cytoplasm"/>
    <property type="evidence" value="ECO:0007669"/>
    <property type="project" value="UniProtKB-SubCell"/>
</dbReference>
<dbReference type="GO" id="GO:0001514">
    <property type="term" value="P:selenocysteine incorporation"/>
    <property type="evidence" value="ECO:0007669"/>
    <property type="project" value="UniProtKB-UniRule"/>
</dbReference>
<dbReference type="OrthoDB" id="9787096at2"/>
<dbReference type="RefSeq" id="WP_063479977.1">
    <property type="nucleotide sequence ID" value="NZ_CP147845.1"/>
</dbReference>
<keyword evidence="5 8" id="KW-0648">Protein biosynthesis</keyword>
<keyword evidence="2 8" id="KW-0963">Cytoplasm</keyword>
<evidence type="ECO:0000256" key="2">
    <source>
        <dbReference type="ARBA" id="ARBA00022490"/>
    </source>
</evidence>
<comment type="pathway">
    <text evidence="8">Aminoacyl-tRNA biosynthesis; selenocysteinyl-tRNA(Sec) biosynthesis; selenocysteinyl-tRNA(Sec) from L-seryl-tRNA(Sec) (bacterial route): step 1/1.</text>
</comment>
<dbReference type="GO" id="GO:0004125">
    <property type="term" value="F:L-seryl-tRNA(Sec) selenium transferase activity"/>
    <property type="evidence" value="ECO:0007669"/>
    <property type="project" value="UniProtKB-UniRule"/>
</dbReference>
<dbReference type="UniPathway" id="UPA00906">
    <property type="reaction ID" value="UER00896"/>
</dbReference>
<evidence type="ECO:0000256" key="3">
    <source>
        <dbReference type="ARBA" id="ARBA00022679"/>
    </source>
</evidence>
<comment type="subcellular location">
    <subcellularLocation>
        <location evidence="8">Cytoplasm</location>
    </subcellularLocation>
</comment>
<keyword evidence="11" id="KW-1185">Reference proteome</keyword>
<dbReference type="SUPFAM" id="SSF53383">
    <property type="entry name" value="PLP-dependent transferases"/>
    <property type="match status" value="1"/>
</dbReference>
<dbReference type="InterPro" id="IPR018319">
    <property type="entry name" value="SelA-like"/>
</dbReference>
<reference evidence="10" key="1">
    <citation type="journal article" date="2016" name="Genome Announc.">
        <title>Draft genomes of two strains of Paenibacillus glucanolyticus with capability to degrade lignocellulose.</title>
        <authorList>
            <person name="Mathews S.L."/>
            <person name="Pawlak J."/>
            <person name="Grunden A.M."/>
        </authorList>
    </citation>
    <scope>NUCLEOTIDE SEQUENCE [LARGE SCALE GENOMIC DNA]</scope>
    <source>
        <strain evidence="10">SLM1</strain>
    </source>
</reference>
<protein>
    <recommendedName>
        <fullName evidence="8">L-seryl-tRNA(Sec) selenium transferase</fullName>
        <ecNumber evidence="8">2.9.1.1</ecNumber>
    </recommendedName>
    <alternativeName>
        <fullName evidence="8">Selenocysteine synthase</fullName>
        <shortName evidence="8">Sec synthase</shortName>
    </alternativeName>
    <alternativeName>
        <fullName evidence="8">Selenocysteinyl-tRNA(Sec) synthase</fullName>
    </alternativeName>
</protein>